<dbReference type="FunFam" id="2.60.40.10:FF:000019">
    <property type="entry name" value="receptor-type tyrosine-protein phosphatase kappa isoform X2"/>
    <property type="match status" value="1"/>
</dbReference>
<dbReference type="EC" id="3.1.3.48" evidence="3"/>
<dbReference type="InterPro" id="IPR016130">
    <property type="entry name" value="Tyr_Pase_AS"/>
</dbReference>
<dbReference type="Gene3D" id="2.60.40.10">
    <property type="entry name" value="Immunoglobulins"/>
    <property type="match status" value="4"/>
</dbReference>
<dbReference type="PROSITE" id="PS50056">
    <property type="entry name" value="TYR_PHOSPHATASE_2"/>
    <property type="match status" value="2"/>
</dbReference>
<dbReference type="Gene3D" id="2.60.120.200">
    <property type="match status" value="1"/>
</dbReference>
<name>A0A671P091_9TELE</name>
<dbReference type="AlphaFoldDB" id="A0A671P091"/>
<evidence type="ECO:0000259" key="14">
    <source>
        <dbReference type="PROSITE" id="PS50056"/>
    </source>
</evidence>
<dbReference type="InterPro" id="IPR013783">
    <property type="entry name" value="Ig-like_fold"/>
</dbReference>
<sequence>MMVNTSGRSSGQRAQLYLPQFKENDTHCVVFQYYAASREGSSPSQLLIYVKENNSPLGFAVWNSSGPAFQKWQQVELAISTFWPNFYQLVFEVVASGEQGLCGSLILCLSVCLSVNTPHFLHIKSVEVNARQTATFQCTINGQPKDHVNYKLWLQGIKGREAPMKDTKPVNSRRYTATFDIVNNTKEDSGRYRCIVRSEKGVGASSYGALVVKQPPIPIAPPQLTAVGATYLWIQLNANSINGDGPIIEKEVEYRTLSGSLIDSQPVDKPNHKIGHLDPDTEYEISVLLTRPNEGGTGAPGPLLRARTKCADPMHGPRWLQVVDIKSKQLTVRWEPFGYNVTRCYSYNLTVQYRYTANGKEETREETCYDTLSAAPQHTIRSLQPYTNVSIKLLLRNREGVKESDELDVLTDEDVPGAVPQESIQGSTYEEKIALRWREPLQTYGIIKQYEVSPDSFNSFDPEFNLSNQSGKMLKFSNETSHIFTGLYPGSTYSFTIRASTVKGYGPPETTQFTTKISPPRMPGYEQETPLNQTDSTVTVLLKPARSRGAPVRCVFIHIRPSHQHQHQTSCYRTRAETKIDCVRVATKGAATRKPDAVEPEKQTDHTVKIAGVIAGILLFVIIFLGSFTSKRKETLSSTRQEMTVMVNSMDKSYAEQGTSCDEAISFMDTHNLNGRNENHTMTSETSSLVQSHTHSYKKREAVDVPYQTGQLHPAIRVADLLQHITQMKCAEGYGFKEEYESFFEGQAAPWDSAKKDENRMKNRYGNIIGYHRPNHYIATQGPMQETIYDFWRMVWQENTATIIMVTNLVEVGRVKCCKYWPDDTEIYRDMKVTLIETQLLSEYVIRTFAVEKRGAHEIREIRQFHFTGWPDHGVPYHATGLLGFVRRVKAKSPANAGPMVIHCSAGAGRTGCFIVIDIMLDMAEREGVVDIYNCVRELRSRRVNMVQTEEQYVFIHDAILEACLCGDTTIPANQLRSVYYDMNHLDPQTNSSQIKEEFRTLNMVTPTLRVEDCSIALLPRNHEKNRCMDVLPPDRCLPFLITIDGESSNYINAALMDSYKQPSAFIVTQHPLPNTVKDFWRLVLDYHCTSIVMLNDVDPAQVRNTHTPEHGLSQLFQCHECVVCVQPQDGYRMVQQFQFLGWPMYRDTPVSKRSFLKLIRQVDKWQEEYDGGEGRTVVHCRSGTFCAISIVCEMLCHQHSVDVFHAVKTLRNNKPNMVDLLDQYKFCYEVALEYLNSG</sequence>
<dbReference type="InterPro" id="IPR036116">
    <property type="entry name" value="FN3_sf"/>
</dbReference>
<evidence type="ECO:0000259" key="15">
    <source>
        <dbReference type="PROSITE" id="PS50060"/>
    </source>
</evidence>
<dbReference type="CDD" id="cd06263">
    <property type="entry name" value="MAM"/>
    <property type="match status" value="1"/>
</dbReference>
<dbReference type="PROSITE" id="PS00383">
    <property type="entry name" value="TYR_PHOSPHATASE_1"/>
    <property type="match status" value="1"/>
</dbReference>
<keyword evidence="6" id="KW-0378">Hydrolase</keyword>
<dbReference type="InterPro" id="IPR003595">
    <property type="entry name" value="Tyr_Pase_cat"/>
</dbReference>
<evidence type="ECO:0000259" key="17">
    <source>
        <dbReference type="PROSITE" id="PS50853"/>
    </source>
</evidence>
<dbReference type="InterPro" id="IPR029021">
    <property type="entry name" value="Prot-tyrosine_phosphatase-like"/>
</dbReference>
<evidence type="ECO:0000256" key="8">
    <source>
        <dbReference type="ARBA" id="ARBA00023136"/>
    </source>
</evidence>
<dbReference type="InterPro" id="IPR000387">
    <property type="entry name" value="Tyr_Pase_dom"/>
</dbReference>
<comment type="similarity">
    <text evidence="2">Belongs to the protein-tyrosine phosphatase family. Receptor class 2B subfamily.</text>
</comment>
<dbReference type="PROSITE" id="PS50835">
    <property type="entry name" value="IG_LIKE"/>
    <property type="match status" value="1"/>
</dbReference>
<protein>
    <recommendedName>
        <fullName evidence="3">protein-tyrosine-phosphatase</fullName>
        <ecNumber evidence="3">3.1.3.48</ecNumber>
    </recommendedName>
</protein>
<keyword evidence="10" id="KW-0675">Receptor</keyword>
<dbReference type="InterPro" id="IPR000998">
    <property type="entry name" value="MAM_dom"/>
</dbReference>
<dbReference type="Ensembl" id="ENSSANT00000053909.1">
    <property type="protein sequence ID" value="ENSSANP00000050730.1"/>
    <property type="gene ID" value="ENSSANG00000021677.1"/>
</dbReference>
<feature type="domain" description="Tyrosine-protein phosphatase" evidence="13">
    <location>
        <begin position="995"/>
        <end position="1235"/>
    </location>
</feature>
<evidence type="ECO:0000259" key="16">
    <source>
        <dbReference type="PROSITE" id="PS50835"/>
    </source>
</evidence>
<dbReference type="SUPFAM" id="SSF49265">
    <property type="entry name" value="Fibronectin type III"/>
    <property type="match status" value="2"/>
</dbReference>
<dbReference type="SUPFAM" id="SSF48726">
    <property type="entry name" value="Immunoglobulin"/>
    <property type="match status" value="1"/>
</dbReference>
<dbReference type="Pfam" id="PF00041">
    <property type="entry name" value="fn3"/>
    <property type="match status" value="1"/>
</dbReference>
<keyword evidence="8" id="KW-0472">Membrane</keyword>
<evidence type="ECO:0000313" key="18">
    <source>
        <dbReference type="Ensembl" id="ENSSANP00000050730.1"/>
    </source>
</evidence>
<gene>
    <name evidence="18" type="primary">LOC107653871</name>
</gene>
<evidence type="ECO:0000256" key="1">
    <source>
        <dbReference type="ARBA" id="ARBA00004167"/>
    </source>
</evidence>
<dbReference type="CDD" id="cd00096">
    <property type="entry name" value="Ig"/>
    <property type="match status" value="1"/>
</dbReference>
<dbReference type="FunFam" id="3.90.190.10:FF:000003">
    <property type="entry name" value="receptor-type tyrosine-protein phosphatase kappa isoform X1"/>
    <property type="match status" value="1"/>
</dbReference>
<dbReference type="PROSITE" id="PS50055">
    <property type="entry name" value="TYR_PHOSPHATASE_PTP"/>
    <property type="match status" value="2"/>
</dbReference>
<dbReference type="Pfam" id="PF00047">
    <property type="entry name" value="ig"/>
    <property type="match status" value="1"/>
</dbReference>
<feature type="domain" description="Fibronectin type-III" evidence="17">
    <location>
        <begin position="316"/>
        <end position="414"/>
    </location>
</feature>
<dbReference type="PROSITE" id="PS50060">
    <property type="entry name" value="MAM_2"/>
    <property type="match status" value="1"/>
</dbReference>
<dbReference type="SMART" id="SM00404">
    <property type="entry name" value="PTPc_motif"/>
    <property type="match status" value="2"/>
</dbReference>
<evidence type="ECO:0000256" key="4">
    <source>
        <dbReference type="ARBA" id="ARBA00022729"/>
    </source>
</evidence>
<keyword evidence="11" id="KW-0393">Immunoglobulin domain</keyword>
<dbReference type="Gene3D" id="3.90.190.10">
    <property type="entry name" value="Protein tyrosine phosphatase superfamily"/>
    <property type="match status" value="2"/>
</dbReference>
<evidence type="ECO:0000256" key="10">
    <source>
        <dbReference type="ARBA" id="ARBA00023170"/>
    </source>
</evidence>
<keyword evidence="5" id="KW-0677">Repeat</keyword>
<dbReference type="Proteomes" id="UP000472260">
    <property type="component" value="Unassembled WGS sequence"/>
</dbReference>
<feature type="domain" description="Tyrosine specific protein phosphatases" evidence="14">
    <location>
        <begin position="880"/>
        <end position="954"/>
    </location>
</feature>
<evidence type="ECO:0000313" key="19">
    <source>
        <dbReference type="Proteomes" id="UP000472260"/>
    </source>
</evidence>
<dbReference type="InterPro" id="IPR050348">
    <property type="entry name" value="Protein-Tyr_Phosphatase"/>
</dbReference>
<dbReference type="SUPFAM" id="SSF52799">
    <property type="entry name" value="(Phosphotyrosine protein) phosphatases II"/>
    <property type="match status" value="2"/>
</dbReference>
<evidence type="ECO:0000256" key="3">
    <source>
        <dbReference type="ARBA" id="ARBA00013064"/>
    </source>
</evidence>
<evidence type="ECO:0000256" key="2">
    <source>
        <dbReference type="ARBA" id="ARBA00006396"/>
    </source>
</evidence>
<keyword evidence="9" id="KW-1015">Disulfide bond</keyword>
<dbReference type="InterPro" id="IPR013320">
    <property type="entry name" value="ConA-like_dom_sf"/>
</dbReference>
<dbReference type="InterPro" id="IPR036179">
    <property type="entry name" value="Ig-like_dom_sf"/>
</dbReference>
<accession>A0A671P091</accession>
<proteinExistence type="inferred from homology"/>
<reference evidence="18" key="2">
    <citation type="submission" date="2025-09" db="UniProtKB">
        <authorList>
            <consortium name="Ensembl"/>
        </authorList>
    </citation>
    <scope>IDENTIFICATION</scope>
</reference>
<dbReference type="GO" id="GO:0016020">
    <property type="term" value="C:membrane"/>
    <property type="evidence" value="ECO:0007669"/>
    <property type="project" value="UniProtKB-SubCell"/>
</dbReference>
<feature type="domain" description="Tyrosine specific protein phosphatases" evidence="14">
    <location>
        <begin position="1154"/>
        <end position="1226"/>
    </location>
</feature>
<dbReference type="InterPro" id="IPR007110">
    <property type="entry name" value="Ig-like_dom"/>
</dbReference>
<dbReference type="PANTHER" id="PTHR19134">
    <property type="entry name" value="RECEPTOR-TYPE TYROSINE-PROTEIN PHOSPHATASE"/>
    <property type="match status" value="1"/>
</dbReference>
<evidence type="ECO:0000256" key="6">
    <source>
        <dbReference type="ARBA" id="ARBA00022801"/>
    </source>
</evidence>
<evidence type="ECO:0000256" key="12">
    <source>
        <dbReference type="ARBA" id="ARBA00051722"/>
    </source>
</evidence>
<keyword evidence="7" id="KW-0904">Protein phosphatase</keyword>
<comment type="catalytic activity">
    <reaction evidence="12">
        <text>O-phospho-L-tyrosyl-[protein] + H2O = L-tyrosyl-[protein] + phosphate</text>
        <dbReference type="Rhea" id="RHEA:10684"/>
        <dbReference type="Rhea" id="RHEA-COMP:10136"/>
        <dbReference type="Rhea" id="RHEA-COMP:20101"/>
        <dbReference type="ChEBI" id="CHEBI:15377"/>
        <dbReference type="ChEBI" id="CHEBI:43474"/>
        <dbReference type="ChEBI" id="CHEBI:46858"/>
        <dbReference type="ChEBI" id="CHEBI:61978"/>
        <dbReference type="EC" id="3.1.3.48"/>
    </reaction>
</comment>
<dbReference type="SMART" id="SM00060">
    <property type="entry name" value="FN3"/>
    <property type="match status" value="3"/>
</dbReference>
<feature type="domain" description="Tyrosine-protein phosphatase" evidence="13">
    <location>
        <begin position="750"/>
        <end position="963"/>
    </location>
</feature>
<dbReference type="InterPro" id="IPR003599">
    <property type="entry name" value="Ig_sub"/>
</dbReference>
<dbReference type="CDD" id="cd00063">
    <property type="entry name" value="FN3"/>
    <property type="match status" value="3"/>
</dbReference>
<feature type="domain" description="Fibronectin type-III" evidence="17">
    <location>
        <begin position="416"/>
        <end position="520"/>
    </location>
</feature>
<feature type="domain" description="Ig-like" evidence="16">
    <location>
        <begin position="118"/>
        <end position="211"/>
    </location>
</feature>
<comment type="subcellular location">
    <subcellularLocation>
        <location evidence="1">Membrane</location>
        <topology evidence="1">Single-pass membrane protein</topology>
    </subcellularLocation>
</comment>
<dbReference type="Pfam" id="PF00629">
    <property type="entry name" value="MAM"/>
    <property type="match status" value="1"/>
</dbReference>
<dbReference type="InterPro" id="IPR013151">
    <property type="entry name" value="Immunoglobulin_dom"/>
</dbReference>
<organism evidence="18 19">
    <name type="scientific">Sinocyclocheilus anshuiensis</name>
    <dbReference type="NCBI Taxonomy" id="1608454"/>
    <lineage>
        <taxon>Eukaryota</taxon>
        <taxon>Metazoa</taxon>
        <taxon>Chordata</taxon>
        <taxon>Craniata</taxon>
        <taxon>Vertebrata</taxon>
        <taxon>Euteleostomi</taxon>
        <taxon>Actinopterygii</taxon>
        <taxon>Neopterygii</taxon>
        <taxon>Teleostei</taxon>
        <taxon>Ostariophysi</taxon>
        <taxon>Cypriniformes</taxon>
        <taxon>Cyprinidae</taxon>
        <taxon>Cyprininae</taxon>
        <taxon>Sinocyclocheilus</taxon>
    </lineage>
</organism>
<evidence type="ECO:0000256" key="7">
    <source>
        <dbReference type="ARBA" id="ARBA00022912"/>
    </source>
</evidence>
<dbReference type="FunFam" id="2.60.40.10:FF:000009">
    <property type="entry name" value="receptor-type tyrosine-protein phosphatase U isoform X1"/>
    <property type="match status" value="1"/>
</dbReference>
<dbReference type="PRINTS" id="PR00700">
    <property type="entry name" value="PRTYPHPHTASE"/>
</dbReference>
<dbReference type="PROSITE" id="PS50853">
    <property type="entry name" value="FN3"/>
    <property type="match status" value="3"/>
</dbReference>
<reference evidence="18" key="1">
    <citation type="submission" date="2025-08" db="UniProtKB">
        <authorList>
            <consortium name="Ensembl"/>
        </authorList>
    </citation>
    <scope>IDENTIFICATION</scope>
</reference>
<evidence type="ECO:0000256" key="11">
    <source>
        <dbReference type="ARBA" id="ARBA00023319"/>
    </source>
</evidence>
<dbReference type="SMART" id="SM00137">
    <property type="entry name" value="MAM"/>
    <property type="match status" value="1"/>
</dbReference>
<keyword evidence="4" id="KW-0732">Signal</keyword>
<dbReference type="PANTHER" id="PTHR19134:SF206">
    <property type="entry name" value="RECEPTOR-TYPE TYROSINE-PROTEIN PHOSPHATASE MU"/>
    <property type="match status" value="1"/>
</dbReference>
<dbReference type="FunFam" id="3.90.190.10:FF:000185">
    <property type="entry name" value="Predicted protein"/>
    <property type="match status" value="1"/>
</dbReference>
<dbReference type="SMART" id="SM00409">
    <property type="entry name" value="IG"/>
    <property type="match status" value="1"/>
</dbReference>
<feature type="domain" description="MAM" evidence="15">
    <location>
        <begin position="1"/>
        <end position="107"/>
    </location>
</feature>
<dbReference type="SMART" id="SM00194">
    <property type="entry name" value="PTPc"/>
    <property type="match status" value="2"/>
</dbReference>
<dbReference type="GO" id="GO:0004725">
    <property type="term" value="F:protein tyrosine phosphatase activity"/>
    <property type="evidence" value="ECO:0007669"/>
    <property type="project" value="UniProtKB-EC"/>
</dbReference>
<evidence type="ECO:0000256" key="9">
    <source>
        <dbReference type="ARBA" id="ARBA00023157"/>
    </source>
</evidence>
<feature type="domain" description="Fibronectin type-III" evidence="17">
    <location>
        <begin position="218"/>
        <end position="311"/>
    </location>
</feature>
<evidence type="ECO:0000259" key="13">
    <source>
        <dbReference type="PROSITE" id="PS50055"/>
    </source>
</evidence>
<keyword evidence="19" id="KW-1185">Reference proteome</keyword>
<dbReference type="InterPro" id="IPR000242">
    <property type="entry name" value="PTP_cat"/>
</dbReference>
<evidence type="ECO:0000256" key="5">
    <source>
        <dbReference type="ARBA" id="ARBA00022737"/>
    </source>
</evidence>
<dbReference type="InterPro" id="IPR003961">
    <property type="entry name" value="FN3_dom"/>
</dbReference>
<dbReference type="Pfam" id="PF00102">
    <property type="entry name" value="Y_phosphatase"/>
    <property type="match status" value="2"/>
</dbReference>
<dbReference type="SUPFAM" id="SSF49899">
    <property type="entry name" value="Concanavalin A-like lectins/glucanases"/>
    <property type="match status" value="1"/>
</dbReference>